<evidence type="ECO:0000313" key="4">
    <source>
        <dbReference type="Proteomes" id="UP000295252"/>
    </source>
</evidence>
<keyword evidence="4" id="KW-1185">Reference proteome</keyword>
<evidence type="ECO:0000256" key="1">
    <source>
        <dbReference type="ARBA" id="ARBA00010582"/>
    </source>
</evidence>
<dbReference type="InParanoid" id="A0A068TL51"/>
<organism evidence="3 4">
    <name type="scientific">Coffea canephora</name>
    <name type="common">Robusta coffee</name>
    <dbReference type="NCBI Taxonomy" id="49390"/>
    <lineage>
        <taxon>Eukaryota</taxon>
        <taxon>Viridiplantae</taxon>
        <taxon>Streptophyta</taxon>
        <taxon>Embryophyta</taxon>
        <taxon>Tracheophyta</taxon>
        <taxon>Spermatophyta</taxon>
        <taxon>Magnoliopsida</taxon>
        <taxon>eudicotyledons</taxon>
        <taxon>Gunneridae</taxon>
        <taxon>Pentapetalae</taxon>
        <taxon>asterids</taxon>
        <taxon>lamiids</taxon>
        <taxon>Gentianales</taxon>
        <taxon>Rubiaceae</taxon>
        <taxon>Ixoroideae</taxon>
        <taxon>Gardenieae complex</taxon>
        <taxon>Bertiereae - Coffeeae clade</taxon>
        <taxon>Coffeeae</taxon>
        <taxon>Coffea</taxon>
    </lineage>
</organism>
<dbReference type="PANTHER" id="PTHR23201">
    <property type="entry name" value="EXTENSIN, PROLINE-RICH PROTEIN"/>
    <property type="match status" value="1"/>
</dbReference>
<feature type="signal peptide" evidence="2">
    <location>
        <begin position="1"/>
        <end position="23"/>
    </location>
</feature>
<gene>
    <name evidence="3" type="ORF">GSCOC_T00014153001</name>
</gene>
<accession>A0A068TL51</accession>
<sequence length="104" mass="11105">MAFAKLIIPFILVSLLVLHQVQAVQTNHQLTSNAVSNTGYGPKMDCGAACAGRCQLSSRPRLCKRACGTCCVRCNCVPPGTSGNYEACPCYASLTTHGNRRKCP</sequence>
<proteinExistence type="inferred from homology"/>
<keyword evidence="2" id="KW-0732">Signal</keyword>
<dbReference type="PhylomeDB" id="A0A068TL51"/>
<dbReference type="OMA" id="KKNGYGP"/>
<dbReference type="Pfam" id="PF02704">
    <property type="entry name" value="GASA"/>
    <property type="match status" value="1"/>
</dbReference>
<evidence type="ECO:0008006" key="5">
    <source>
        <dbReference type="Google" id="ProtNLM"/>
    </source>
</evidence>
<evidence type="ECO:0000313" key="3">
    <source>
        <dbReference type="EMBL" id="CDO96956.1"/>
    </source>
</evidence>
<comment type="similarity">
    <text evidence="1">Belongs to the GASA family.</text>
</comment>
<dbReference type="STRING" id="49390.A0A068TL51"/>
<dbReference type="Gramene" id="CDO96956">
    <property type="protein sequence ID" value="CDO96956"/>
    <property type="gene ID" value="GSCOC_T00014153001"/>
</dbReference>
<dbReference type="FunCoup" id="A0A068TL51">
    <property type="interactions" value="48"/>
</dbReference>
<reference evidence="4" key="1">
    <citation type="journal article" date="2014" name="Science">
        <title>The coffee genome provides insight into the convergent evolution of caffeine biosynthesis.</title>
        <authorList>
            <person name="Denoeud F."/>
            <person name="Carretero-Paulet L."/>
            <person name="Dereeper A."/>
            <person name="Droc G."/>
            <person name="Guyot R."/>
            <person name="Pietrella M."/>
            <person name="Zheng C."/>
            <person name="Alberti A."/>
            <person name="Anthony F."/>
            <person name="Aprea G."/>
            <person name="Aury J.M."/>
            <person name="Bento P."/>
            <person name="Bernard M."/>
            <person name="Bocs S."/>
            <person name="Campa C."/>
            <person name="Cenci A."/>
            <person name="Combes M.C."/>
            <person name="Crouzillat D."/>
            <person name="Da Silva C."/>
            <person name="Daddiego L."/>
            <person name="De Bellis F."/>
            <person name="Dussert S."/>
            <person name="Garsmeur O."/>
            <person name="Gayraud T."/>
            <person name="Guignon V."/>
            <person name="Jahn K."/>
            <person name="Jamilloux V."/>
            <person name="Joet T."/>
            <person name="Labadie K."/>
            <person name="Lan T."/>
            <person name="Leclercq J."/>
            <person name="Lepelley M."/>
            <person name="Leroy T."/>
            <person name="Li L.T."/>
            <person name="Librado P."/>
            <person name="Lopez L."/>
            <person name="Munoz A."/>
            <person name="Noel B."/>
            <person name="Pallavicini A."/>
            <person name="Perrotta G."/>
            <person name="Poncet V."/>
            <person name="Pot D."/>
            <person name="Priyono X."/>
            <person name="Rigoreau M."/>
            <person name="Rouard M."/>
            <person name="Rozas J."/>
            <person name="Tranchant-Dubreuil C."/>
            <person name="VanBuren R."/>
            <person name="Zhang Q."/>
            <person name="Andrade A.C."/>
            <person name="Argout X."/>
            <person name="Bertrand B."/>
            <person name="de Kochko A."/>
            <person name="Graziosi G."/>
            <person name="Henry R.J."/>
            <person name="Jayarama X."/>
            <person name="Ming R."/>
            <person name="Nagai C."/>
            <person name="Rounsley S."/>
            <person name="Sankoff D."/>
            <person name="Giuliano G."/>
            <person name="Albert V.A."/>
            <person name="Wincker P."/>
            <person name="Lashermes P."/>
        </authorList>
    </citation>
    <scope>NUCLEOTIDE SEQUENCE [LARGE SCALE GENOMIC DNA]</scope>
    <source>
        <strain evidence="4">cv. DH200-94</strain>
    </source>
</reference>
<dbReference type="Proteomes" id="UP000295252">
    <property type="component" value="Chromosome IV"/>
</dbReference>
<dbReference type="PANTHER" id="PTHR23201:SF45">
    <property type="entry name" value="SNAKIN-2-LIKE"/>
    <property type="match status" value="1"/>
</dbReference>
<evidence type="ECO:0000256" key="2">
    <source>
        <dbReference type="SAM" id="SignalP"/>
    </source>
</evidence>
<dbReference type="AlphaFoldDB" id="A0A068TL51"/>
<feature type="chain" id="PRO_5001653973" description="Snakin-2" evidence="2">
    <location>
        <begin position="24"/>
        <end position="104"/>
    </location>
</feature>
<name>A0A068TL51_COFCA</name>
<protein>
    <recommendedName>
        <fullName evidence="5">Snakin-2</fullName>
    </recommendedName>
</protein>
<dbReference type="InterPro" id="IPR003854">
    <property type="entry name" value="GASA"/>
</dbReference>
<dbReference type="OrthoDB" id="625265at2759"/>
<dbReference type="EMBL" id="HG739085">
    <property type="protein sequence ID" value="CDO96956.1"/>
    <property type="molecule type" value="Genomic_DNA"/>
</dbReference>